<accession>A0A9W4TBI6</accession>
<feature type="non-terminal residue" evidence="1">
    <location>
        <position position="1"/>
    </location>
</feature>
<comment type="caution">
    <text evidence="1">The sequence shown here is derived from an EMBL/GenBank/DDBJ whole genome shotgun (WGS) entry which is preliminary data.</text>
</comment>
<dbReference type="AlphaFoldDB" id="A0A9W4TBI6"/>
<sequence>MELKKAVLDISKSKIPHKWISIQDRASKPKDLSQYYPSLTKIENIFLKFQSKRLKERLWPI</sequence>
<organism evidence="1 2">
    <name type="scientific">Funneliformis geosporum</name>
    <dbReference type="NCBI Taxonomy" id="1117311"/>
    <lineage>
        <taxon>Eukaryota</taxon>
        <taxon>Fungi</taxon>
        <taxon>Fungi incertae sedis</taxon>
        <taxon>Mucoromycota</taxon>
        <taxon>Glomeromycotina</taxon>
        <taxon>Glomeromycetes</taxon>
        <taxon>Glomerales</taxon>
        <taxon>Glomeraceae</taxon>
        <taxon>Funneliformis</taxon>
    </lineage>
</organism>
<evidence type="ECO:0000313" key="1">
    <source>
        <dbReference type="EMBL" id="CAI2200027.1"/>
    </source>
</evidence>
<name>A0A9W4TBI6_9GLOM</name>
<dbReference type="EMBL" id="CAMKVN010023054">
    <property type="protein sequence ID" value="CAI2200027.1"/>
    <property type="molecule type" value="Genomic_DNA"/>
</dbReference>
<gene>
    <name evidence="1" type="ORF">FWILDA_LOCUS19365</name>
</gene>
<reference evidence="1" key="1">
    <citation type="submission" date="2022-08" db="EMBL/GenBank/DDBJ databases">
        <authorList>
            <person name="Kallberg Y."/>
            <person name="Tangrot J."/>
            <person name="Rosling A."/>
        </authorList>
    </citation>
    <scope>NUCLEOTIDE SEQUENCE</scope>
    <source>
        <strain evidence="1">Wild A</strain>
    </source>
</reference>
<protein>
    <submittedName>
        <fullName evidence="1">4110_t:CDS:1</fullName>
    </submittedName>
</protein>
<dbReference type="Proteomes" id="UP001153678">
    <property type="component" value="Unassembled WGS sequence"/>
</dbReference>
<evidence type="ECO:0000313" key="2">
    <source>
        <dbReference type="Proteomes" id="UP001153678"/>
    </source>
</evidence>
<keyword evidence="2" id="KW-1185">Reference proteome</keyword>
<feature type="non-terminal residue" evidence="1">
    <location>
        <position position="61"/>
    </location>
</feature>
<proteinExistence type="predicted"/>